<reference evidence="1 2" key="1">
    <citation type="submission" date="2012-11" db="EMBL/GenBank/DDBJ databases">
        <title>Whole genome sequence of Acidocella aminolytica 101 = DSM 11237.</title>
        <authorList>
            <person name="Azuma Y."/>
            <person name="Higashiura N."/>
            <person name="Hirakawa H."/>
            <person name="Matsushita K."/>
        </authorList>
    </citation>
    <scope>NUCLEOTIDE SEQUENCE [LARGE SCALE GENOMIC DNA]</scope>
    <source>
        <strain evidence="2">101 / DSM 11237</strain>
    </source>
</reference>
<dbReference type="STRING" id="1120923.SAMN02746095_03708"/>
<protein>
    <submittedName>
        <fullName evidence="1">Uncharacterized protein</fullName>
    </submittedName>
</protein>
<sequence length="76" mass="8553">MPACMESIRKPYTSDVSDDEGSLVVSYLTLVREDASQRQHSLRQLFKGLSGRYPAIATRYEKRATNYLAVVKLASI</sequence>
<dbReference type="AlphaFoldDB" id="A0A0D6PIC0"/>
<keyword evidence="2" id="KW-1185">Reference proteome</keyword>
<name>A0A0D6PIC0_9PROT</name>
<gene>
    <name evidence="1" type="ORF">Aam_098_017</name>
</gene>
<proteinExistence type="predicted"/>
<dbReference type="EMBL" id="BANC01000096">
    <property type="protein sequence ID" value="GAN81525.1"/>
    <property type="molecule type" value="Genomic_DNA"/>
</dbReference>
<organism evidence="1 2">
    <name type="scientific">Acidocella aminolytica 101 = DSM 11237</name>
    <dbReference type="NCBI Taxonomy" id="1120923"/>
    <lineage>
        <taxon>Bacteria</taxon>
        <taxon>Pseudomonadati</taxon>
        <taxon>Pseudomonadota</taxon>
        <taxon>Alphaproteobacteria</taxon>
        <taxon>Acetobacterales</taxon>
        <taxon>Acidocellaceae</taxon>
        <taxon>Acidocella</taxon>
    </lineage>
</organism>
<evidence type="ECO:0000313" key="2">
    <source>
        <dbReference type="Proteomes" id="UP000032668"/>
    </source>
</evidence>
<dbReference type="Proteomes" id="UP000032668">
    <property type="component" value="Unassembled WGS sequence"/>
</dbReference>
<comment type="caution">
    <text evidence="1">The sequence shown here is derived from an EMBL/GenBank/DDBJ whole genome shotgun (WGS) entry which is preliminary data.</text>
</comment>
<evidence type="ECO:0000313" key="1">
    <source>
        <dbReference type="EMBL" id="GAN81525.1"/>
    </source>
</evidence>
<accession>A0A0D6PIC0</accession>